<feature type="chain" id="PRO_5043583853" description="lysozyme" evidence="8">
    <location>
        <begin position="25"/>
        <end position="156"/>
    </location>
</feature>
<keyword evidence="7" id="KW-1015">Disulfide bond</keyword>
<keyword evidence="5" id="KW-0378">Hydrolase</keyword>
<dbReference type="InterPro" id="IPR018247">
    <property type="entry name" value="EF_Hand_1_Ca_BS"/>
</dbReference>
<dbReference type="AlphaFoldDB" id="A0AAV0XJ82"/>
<dbReference type="PROSITE" id="PS51909">
    <property type="entry name" value="LYSOZYME_I"/>
    <property type="match status" value="1"/>
</dbReference>
<feature type="signal peptide" evidence="8">
    <location>
        <begin position="1"/>
        <end position="24"/>
    </location>
</feature>
<evidence type="ECO:0000256" key="5">
    <source>
        <dbReference type="ARBA" id="ARBA00022801"/>
    </source>
</evidence>
<dbReference type="InterPro" id="IPR008597">
    <property type="entry name" value="Invert_lysozyme"/>
</dbReference>
<keyword evidence="10" id="KW-1185">Reference proteome</keyword>
<dbReference type="CDD" id="cd16890">
    <property type="entry name" value="lyz_i"/>
    <property type="match status" value="1"/>
</dbReference>
<evidence type="ECO:0000256" key="4">
    <source>
        <dbReference type="ARBA" id="ARBA00022638"/>
    </source>
</evidence>
<dbReference type="GO" id="GO:0042742">
    <property type="term" value="P:defense response to bacterium"/>
    <property type="evidence" value="ECO:0007669"/>
    <property type="project" value="UniProtKB-KW"/>
</dbReference>
<dbReference type="GO" id="GO:0031640">
    <property type="term" value="P:killing of cells of another organism"/>
    <property type="evidence" value="ECO:0007669"/>
    <property type="project" value="UniProtKB-KW"/>
</dbReference>
<dbReference type="Pfam" id="PF05497">
    <property type="entry name" value="Destabilase"/>
    <property type="match status" value="1"/>
</dbReference>
<evidence type="ECO:0000256" key="7">
    <source>
        <dbReference type="PIRSR" id="PIRSR608597-3"/>
    </source>
</evidence>
<dbReference type="PROSITE" id="PS00018">
    <property type="entry name" value="EF_HAND_1"/>
    <property type="match status" value="1"/>
</dbReference>
<comment type="caution">
    <text evidence="9">The sequence shown here is derived from an EMBL/GenBank/DDBJ whole genome shotgun (WGS) entry which is preliminary data.</text>
</comment>
<feature type="disulfide bond" evidence="7">
    <location>
        <begin position="88"/>
        <end position="94"/>
    </location>
</feature>
<sequence length="156" mass="17001">MAFNVLFATAVLCLTALSLSVAFAEEIKPIDEPCLGCLCEANGECSPHMKCRGEVCGMFGITWAYWSDSGRPVIQGSQPTDSDAYQKCANDATCARTSVIGYMKRFAQDCNNDGVVDCYDYAAIHKMGGFGCKSHLPHDYQIRFKACQLSLKELSG</sequence>
<dbReference type="EC" id="3.2.1.17" evidence="2"/>
<dbReference type="GO" id="GO:0003796">
    <property type="term" value="F:lysozyme activity"/>
    <property type="evidence" value="ECO:0007669"/>
    <property type="project" value="UniProtKB-EC"/>
</dbReference>
<evidence type="ECO:0000256" key="6">
    <source>
        <dbReference type="ARBA" id="ARBA00023295"/>
    </source>
</evidence>
<name>A0AAV0XJ82_9HEMI</name>
<reference evidence="9 10" key="1">
    <citation type="submission" date="2023-01" db="EMBL/GenBank/DDBJ databases">
        <authorList>
            <person name="Whitehead M."/>
        </authorList>
    </citation>
    <scope>NUCLEOTIDE SEQUENCE [LARGE SCALE GENOMIC DNA]</scope>
</reference>
<keyword evidence="4" id="KW-0081">Bacteriolytic enzyme</keyword>
<feature type="disulfide bond" evidence="7">
    <location>
        <begin position="34"/>
        <end position="118"/>
    </location>
</feature>
<evidence type="ECO:0000256" key="8">
    <source>
        <dbReference type="SAM" id="SignalP"/>
    </source>
</evidence>
<evidence type="ECO:0000256" key="3">
    <source>
        <dbReference type="ARBA" id="ARBA00022529"/>
    </source>
</evidence>
<dbReference type="EMBL" id="CARXXK010000005">
    <property type="protein sequence ID" value="CAI6367893.1"/>
    <property type="molecule type" value="Genomic_DNA"/>
</dbReference>
<dbReference type="PANTHER" id="PTHR11195">
    <property type="entry name" value="DESTABILASE-RELATED"/>
    <property type="match status" value="1"/>
</dbReference>
<dbReference type="Gene3D" id="1.10.530.10">
    <property type="match status" value="1"/>
</dbReference>
<keyword evidence="8" id="KW-0732">Signal</keyword>
<evidence type="ECO:0000256" key="1">
    <source>
        <dbReference type="ARBA" id="ARBA00000632"/>
    </source>
</evidence>
<organism evidence="9 10">
    <name type="scientific">Macrosiphum euphorbiae</name>
    <name type="common">potato aphid</name>
    <dbReference type="NCBI Taxonomy" id="13131"/>
    <lineage>
        <taxon>Eukaryota</taxon>
        <taxon>Metazoa</taxon>
        <taxon>Ecdysozoa</taxon>
        <taxon>Arthropoda</taxon>
        <taxon>Hexapoda</taxon>
        <taxon>Insecta</taxon>
        <taxon>Pterygota</taxon>
        <taxon>Neoptera</taxon>
        <taxon>Paraneoptera</taxon>
        <taxon>Hemiptera</taxon>
        <taxon>Sternorrhyncha</taxon>
        <taxon>Aphidomorpha</taxon>
        <taxon>Aphidoidea</taxon>
        <taxon>Aphididae</taxon>
        <taxon>Macrosiphini</taxon>
        <taxon>Macrosiphum</taxon>
    </lineage>
</organism>
<gene>
    <name evidence="9" type="ORF">MEUPH1_LOCUS22308</name>
</gene>
<feature type="disulfide bond" evidence="7">
    <location>
        <begin position="39"/>
        <end position="45"/>
    </location>
</feature>
<comment type="catalytic activity">
    <reaction evidence="1">
        <text>Hydrolysis of (1-&gt;4)-beta-linkages between N-acetylmuramic acid and N-acetyl-D-glucosamine residues in a peptidoglycan and between N-acetyl-D-glucosamine residues in chitodextrins.</text>
        <dbReference type="EC" id="3.2.1.17"/>
    </reaction>
</comment>
<proteinExistence type="predicted"/>
<dbReference type="PANTHER" id="PTHR11195:SF22">
    <property type="entry name" value="LYSOZYME"/>
    <property type="match status" value="1"/>
</dbReference>
<protein>
    <recommendedName>
        <fullName evidence="2">lysozyme</fullName>
        <ecNumber evidence="2">3.2.1.17</ecNumber>
    </recommendedName>
</protein>
<evidence type="ECO:0000313" key="10">
    <source>
        <dbReference type="Proteomes" id="UP001160148"/>
    </source>
</evidence>
<keyword evidence="3" id="KW-0929">Antimicrobial</keyword>
<evidence type="ECO:0000256" key="2">
    <source>
        <dbReference type="ARBA" id="ARBA00012732"/>
    </source>
</evidence>
<evidence type="ECO:0000313" key="9">
    <source>
        <dbReference type="EMBL" id="CAI6367893.1"/>
    </source>
</evidence>
<keyword evidence="6" id="KW-0326">Glycosidase</keyword>
<accession>A0AAV0XJ82</accession>
<dbReference type="Proteomes" id="UP001160148">
    <property type="component" value="Unassembled WGS sequence"/>
</dbReference>
<dbReference type="FunFam" id="1.10.530.10:FF:000019">
    <property type="entry name" value="lysozyme"/>
    <property type="match status" value="1"/>
</dbReference>